<dbReference type="AlphaFoldDB" id="Q7U667"/>
<dbReference type="Gene3D" id="3.30.70.1350">
    <property type="entry name" value="Cation efflux protein, cytoplasmic domain"/>
    <property type="match status" value="1"/>
</dbReference>
<dbReference type="SUPFAM" id="SSF161111">
    <property type="entry name" value="Cation efflux protein transmembrane domain-like"/>
    <property type="match status" value="1"/>
</dbReference>
<dbReference type="Proteomes" id="UP000001422">
    <property type="component" value="Chromosome"/>
</dbReference>
<dbReference type="PANTHER" id="PTHR43840">
    <property type="entry name" value="MITOCHONDRIAL METAL TRANSPORTER 1-RELATED"/>
    <property type="match status" value="1"/>
</dbReference>
<dbReference type="Pfam" id="PF16916">
    <property type="entry name" value="ZT_dimer"/>
    <property type="match status" value="1"/>
</dbReference>
<dbReference type="GO" id="GO:0015093">
    <property type="term" value="F:ferrous iron transmembrane transporter activity"/>
    <property type="evidence" value="ECO:0007669"/>
    <property type="project" value="TreeGrafter"/>
</dbReference>
<dbReference type="GO" id="GO:0006882">
    <property type="term" value="P:intracellular zinc ion homeostasis"/>
    <property type="evidence" value="ECO:0007669"/>
    <property type="project" value="TreeGrafter"/>
</dbReference>
<dbReference type="InterPro" id="IPR050291">
    <property type="entry name" value="CDF_Transporter"/>
</dbReference>
<reference evidence="10 11" key="1">
    <citation type="journal article" date="2003" name="Nature">
        <title>The genome of a motile marine Synechococcus.</title>
        <authorList>
            <person name="Palenik B."/>
            <person name="Brahamsha B."/>
            <person name="Larimer F."/>
            <person name="Land M."/>
            <person name="Hauser L."/>
            <person name="Chain P."/>
            <person name="Lamerdin J."/>
            <person name="Regala W."/>
            <person name="Allen E.A."/>
            <person name="McCarren J."/>
            <person name="Paulsen I."/>
            <person name="Dufresne A."/>
            <person name="Partensky F."/>
            <person name="Webb E."/>
            <person name="Waterbury J."/>
        </authorList>
    </citation>
    <scope>NUCLEOTIDE SEQUENCE [LARGE SCALE GENOMIC DNA]</scope>
    <source>
        <strain evidence="10 11">WH8102</strain>
    </source>
</reference>
<dbReference type="InterPro" id="IPR058533">
    <property type="entry name" value="Cation_efflux_TM"/>
</dbReference>
<dbReference type="GO" id="GO:0005886">
    <property type="term" value="C:plasma membrane"/>
    <property type="evidence" value="ECO:0007669"/>
    <property type="project" value="TreeGrafter"/>
</dbReference>
<dbReference type="RefSeq" id="WP_011128336.1">
    <property type="nucleotide sequence ID" value="NC_005070.1"/>
</dbReference>
<dbReference type="PANTHER" id="PTHR43840:SF15">
    <property type="entry name" value="MITOCHONDRIAL METAL TRANSPORTER 1-RELATED"/>
    <property type="match status" value="1"/>
</dbReference>
<evidence type="ECO:0000259" key="9">
    <source>
        <dbReference type="Pfam" id="PF16916"/>
    </source>
</evidence>
<dbReference type="GO" id="GO:0015341">
    <property type="term" value="F:zinc efflux antiporter activity"/>
    <property type="evidence" value="ECO:0007669"/>
    <property type="project" value="TreeGrafter"/>
</dbReference>
<name>Q7U667_PARMW</name>
<dbReference type="GO" id="GO:0015086">
    <property type="term" value="F:cadmium ion transmembrane transporter activity"/>
    <property type="evidence" value="ECO:0007669"/>
    <property type="project" value="TreeGrafter"/>
</dbReference>
<dbReference type="Gene3D" id="1.20.1510.10">
    <property type="entry name" value="Cation efflux protein transmembrane domain"/>
    <property type="match status" value="1"/>
</dbReference>
<evidence type="ECO:0000313" key="11">
    <source>
        <dbReference type="Proteomes" id="UP000001422"/>
    </source>
</evidence>
<accession>Q7U667</accession>
<feature type="transmembrane region" description="Helical" evidence="7">
    <location>
        <begin position="91"/>
        <end position="110"/>
    </location>
</feature>
<evidence type="ECO:0000256" key="5">
    <source>
        <dbReference type="ARBA" id="ARBA00022989"/>
    </source>
</evidence>
<dbReference type="InterPro" id="IPR027470">
    <property type="entry name" value="Cation_efflux_CTD"/>
</dbReference>
<protein>
    <submittedName>
        <fullName evidence="10">Cation efflux transporter (CDF family)</fullName>
    </submittedName>
</protein>
<keyword evidence="4 7" id="KW-0812">Transmembrane</keyword>
<keyword evidence="11" id="KW-1185">Reference proteome</keyword>
<comment type="subcellular location">
    <subcellularLocation>
        <location evidence="1">Membrane</location>
        <topology evidence="1">Multi-pass membrane protein</topology>
    </subcellularLocation>
</comment>
<feature type="domain" description="Cation efflux protein transmembrane" evidence="8">
    <location>
        <begin position="24"/>
        <end position="218"/>
    </location>
</feature>
<feature type="transmembrane region" description="Helical" evidence="7">
    <location>
        <begin position="130"/>
        <end position="146"/>
    </location>
</feature>
<dbReference type="HOGENOM" id="CLU_013430_3_2_3"/>
<evidence type="ECO:0000256" key="4">
    <source>
        <dbReference type="ARBA" id="ARBA00022692"/>
    </source>
</evidence>
<dbReference type="NCBIfam" id="TIGR01297">
    <property type="entry name" value="CDF"/>
    <property type="match status" value="1"/>
</dbReference>
<keyword evidence="6 7" id="KW-0472">Membrane</keyword>
<evidence type="ECO:0000313" key="10">
    <source>
        <dbReference type="EMBL" id="CAE07987.1"/>
    </source>
</evidence>
<feature type="transmembrane region" description="Helical" evidence="7">
    <location>
        <begin position="23"/>
        <end position="41"/>
    </location>
</feature>
<gene>
    <name evidence="10" type="ordered locus">SYNW1472</name>
</gene>
<dbReference type="STRING" id="84588.SYNW1472"/>
<keyword evidence="3" id="KW-0813">Transport</keyword>
<dbReference type="InterPro" id="IPR036837">
    <property type="entry name" value="Cation_efflux_CTD_sf"/>
</dbReference>
<evidence type="ECO:0000256" key="2">
    <source>
        <dbReference type="ARBA" id="ARBA00008114"/>
    </source>
</evidence>
<feature type="domain" description="Cation efflux protein cytoplasmic" evidence="9">
    <location>
        <begin position="227"/>
        <end position="297"/>
    </location>
</feature>
<comment type="similarity">
    <text evidence="2">Belongs to the cation diffusion facilitator (CDF) transporter (TC 2.A.4) family.</text>
</comment>
<dbReference type="Pfam" id="PF01545">
    <property type="entry name" value="Cation_efflux"/>
    <property type="match status" value="1"/>
</dbReference>
<evidence type="ECO:0000256" key="1">
    <source>
        <dbReference type="ARBA" id="ARBA00004141"/>
    </source>
</evidence>
<evidence type="ECO:0000256" key="7">
    <source>
        <dbReference type="SAM" id="Phobius"/>
    </source>
</evidence>
<proteinExistence type="inferred from homology"/>
<dbReference type="eggNOG" id="COG0053">
    <property type="taxonomic scope" value="Bacteria"/>
</dbReference>
<dbReference type="KEGG" id="syw:SYNW1472"/>
<evidence type="ECO:0000256" key="6">
    <source>
        <dbReference type="ARBA" id="ARBA00023136"/>
    </source>
</evidence>
<evidence type="ECO:0000259" key="8">
    <source>
        <dbReference type="Pfam" id="PF01545"/>
    </source>
</evidence>
<dbReference type="InterPro" id="IPR027469">
    <property type="entry name" value="Cation_efflux_TMD_sf"/>
</dbReference>
<organism evidence="10 11">
    <name type="scientific">Parasynechococcus marenigrum (strain WH8102)</name>
    <dbReference type="NCBI Taxonomy" id="84588"/>
    <lineage>
        <taxon>Bacteria</taxon>
        <taxon>Bacillati</taxon>
        <taxon>Cyanobacteriota</taxon>
        <taxon>Cyanophyceae</taxon>
        <taxon>Synechococcales</taxon>
        <taxon>Prochlorococcaceae</taxon>
        <taxon>Parasynechococcus</taxon>
        <taxon>Parasynechococcus marenigrum</taxon>
    </lineage>
</organism>
<feature type="transmembrane region" description="Helical" evidence="7">
    <location>
        <begin position="190"/>
        <end position="208"/>
    </location>
</feature>
<dbReference type="SUPFAM" id="SSF160240">
    <property type="entry name" value="Cation efflux protein cytoplasmic domain-like"/>
    <property type="match status" value="1"/>
</dbReference>
<evidence type="ECO:0000256" key="3">
    <source>
        <dbReference type="ARBA" id="ARBA00022448"/>
    </source>
</evidence>
<keyword evidence="5 7" id="KW-1133">Transmembrane helix</keyword>
<dbReference type="EMBL" id="BX569693">
    <property type="protein sequence ID" value="CAE07987.1"/>
    <property type="molecule type" value="Genomic_DNA"/>
</dbReference>
<dbReference type="InterPro" id="IPR002524">
    <property type="entry name" value="Cation_efflux"/>
</dbReference>
<sequence length="312" mass="33990">MAIALESHGGGRSGDRRSDVRRVLMVALGLNISMSLLKLLVGVTSGSLAVIADAMHSATDALSSLTGLITNNLSDPQPDRDHPYGHHKYEAVGALGIAGFILFTALEILLRSGERLLEGLPPIRVGGHELMLLVLVLGFNLLLAGYEHREGRRLNSSLLKADAQHAASDVWTTVVVLLGMAGALWLEISWLDIALAIPMALLLIRVCWKVLRRTLPWLVDHIAIAPESIHREVMAVAGVINCHDIASRGVLGQQVFIDMHMVVETNDLSTAHRITELVEERLDRVFGPVRCTIHLEPKDYVEDGITYTGTHG</sequence>